<reference evidence="1" key="1">
    <citation type="submission" date="2020-05" db="EMBL/GenBank/DDBJ databases">
        <authorList>
            <person name="Chiriac C."/>
            <person name="Salcher M."/>
            <person name="Ghai R."/>
            <person name="Kavagutti S V."/>
        </authorList>
    </citation>
    <scope>NUCLEOTIDE SEQUENCE</scope>
</reference>
<name>A0A6J7IQ75_9ZZZZ</name>
<organism evidence="1">
    <name type="scientific">freshwater metagenome</name>
    <dbReference type="NCBI Taxonomy" id="449393"/>
    <lineage>
        <taxon>unclassified sequences</taxon>
        <taxon>metagenomes</taxon>
        <taxon>ecological metagenomes</taxon>
    </lineage>
</organism>
<proteinExistence type="predicted"/>
<gene>
    <name evidence="1" type="ORF">UFOPK3472_04167</name>
</gene>
<evidence type="ECO:0000313" key="1">
    <source>
        <dbReference type="EMBL" id="CAB4932434.1"/>
    </source>
</evidence>
<accession>A0A6J7IQ75</accession>
<dbReference type="AlphaFoldDB" id="A0A6J7IQ75"/>
<sequence>MGHHSEYVLVFAYLQQRGPHRNGLRDVEPGTEDLGQSGDHRIRLHPLGCQVDPHVGYGADLLHRSVHRVRVCRPQDLVASQYVVECSTQRVDVEYAGQPDGDRDVVCRRTRVDPVDRPHSFLRDRERQQIGALTNGQFTARTAADERGDVRGKARDAGRREHCPHRDLGVERLPQPRDQLRCDQGISTEREEVVVESGAVESEQFCHDRRDDLLDRSHRCTELGGLELRRGQCLPIQFAVGVQRESVQDDEGCRHHVRRNEMREFGFDVRDIDDLSGPADDVGHQLVTHGLAAVHHDGRICHCRLRPQGRFDLTELDAESANLDLEVGTFDVFEVRRGGRSVDDGHPPAHQVAGAVHPRTVRVEWIGDESLRRQVRAPEVAARQLRARQV</sequence>
<protein>
    <submittedName>
        <fullName evidence="1">Unannotated protein</fullName>
    </submittedName>
</protein>
<dbReference type="EMBL" id="CAFBLX010000493">
    <property type="protein sequence ID" value="CAB4932434.1"/>
    <property type="molecule type" value="Genomic_DNA"/>
</dbReference>
<dbReference type="AntiFam" id="ANF00178">
    <property type="entry name" value="Shadow ORF (opposite dhbF)"/>
</dbReference>